<dbReference type="OrthoDB" id="432412at2759"/>
<organism evidence="2 3">
    <name type="scientific">Drosophila lebanonensis</name>
    <name type="common">Fruit fly</name>
    <name type="synonym">Scaptodrosophila lebanonensis</name>
    <dbReference type="NCBI Taxonomy" id="7225"/>
    <lineage>
        <taxon>Eukaryota</taxon>
        <taxon>Metazoa</taxon>
        <taxon>Ecdysozoa</taxon>
        <taxon>Arthropoda</taxon>
        <taxon>Hexapoda</taxon>
        <taxon>Insecta</taxon>
        <taxon>Pterygota</taxon>
        <taxon>Neoptera</taxon>
        <taxon>Endopterygota</taxon>
        <taxon>Diptera</taxon>
        <taxon>Brachycera</taxon>
        <taxon>Muscomorpha</taxon>
        <taxon>Ephydroidea</taxon>
        <taxon>Drosophilidae</taxon>
        <taxon>Scaptodrosophila</taxon>
    </lineage>
</organism>
<dbReference type="Pfam" id="PF06544">
    <property type="entry name" value="Prp3_C"/>
    <property type="match status" value="1"/>
</dbReference>
<evidence type="ECO:0000313" key="2">
    <source>
        <dbReference type="Proteomes" id="UP000504634"/>
    </source>
</evidence>
<dbReference type="SUPFAM" id="SSF54495">
    <property type="entry name" value="UBC-like"/>
    <property type="match status" value="1"/>
</dbReference>
<dbReference type="InterPro" id="IPR017359">
    <property type="entry name" value="Phi-like"/>
</dbReference>
<dbReference type="CDD" id="cd24163">
    <property type="entry name" value="RWDD2_C"/>
    <property type="match status" value="1"/>
</dbReference>
<dbReference type="GeneID" id="115634439"/>
<dbReference type="InterPro" id="IPR016135">
    <property type="entry name" value="UBQ-conjugating_enzyme/RWD"/>
</dbReference>
<evidence type="ECO:0000313" key="3">
    <source>
        <dbReference type="RefSeq" id="XP_030388006.1"/>
    </source>
</evidence>
<accession>A0A6J2UHU0</accession>
<dbReference type="PANTHER" id="PTHR15955:SF8">
    <property type="entry name" value="RWD DOMAIN-CONTAINING PROTEIN 2B-RELATED"/>
    <property type="match status" value="1"/>
</dbReference>
<reference evidence="3" key="1">
    <citation type="submission" date="2025-08" db="UniProtKB">
        <authorList>
            <consortium name="RefSeq"/>
        </authorList>
    </citation>
    <scope>IDENTIFICATION</scope>
    <source>
        <strain evidence="3">11010-0011.00</strain>
        <tissue evidence="3">Whole body</tissue>
    </source>
</reference>
<feature type="domain" description="RWD" evidence="1">
    <location>
        <begin position="16"/>
        <end position="140"/>
    </location>
</feature>
<dbReference type="InterPro" id="IPR059181">
    <property type="entry name" value="RWDD2A-B_C"/>
</dbReference>
<dbReference type="Pfam" id="PF05773">
    <property type="entry name" value="RWD"/>
    <property type="match status" value="1"/>
</dbReference>
<protein>
    <submittedName>
        <fullName evidence="3">RWD domain-containing protein 2A</fullName>
    </submittedName>
</protein>
<dbReference type="AlphaFoldDB" id="A0A6J2UHU0"/>
<dbReference type="InterPro" id="IPR010541">
    <property type="entry name" value="Prp3_C"/>
</dbReference>
<name>A0A6J2UHU0_DROLE</name>
<proteinExistence type="predicted"/>
<dbReference type="PROSITE" id="PS50908">
    <property type="entry name" value="RWD"/>
    <property type="match status" value="1"/>
</dbReference>
<dbReference type="Proteomes" id="UP000504634">
    <property type="component" value="Unplaced"/>
</dbReference>
<keyword evidence="2" id="KW-1185">Reference proteome</keyword>
<dbReference type="InterPro" id="IPR006575">
    <property type="entry name" value="RWD_dom"/>
</dbReference>
<dbReference type="Gene3D" id="3.10.110.10">
    <property type="entry name" value="Ubiquitin Conjugating Enzyme"/>
    <property type="match status" value="1"/>
</dbReference>
<dbReference type="PIRSF" id="PIRSF038021">
    <property type="entry name" value="UCP038021_RWDD2"/>
    <property type="match status" value="1"/>
</dbReference>
<sequence>MAELHSYRVCLRQQLEELELLSSIYCAAGELQLLDAGVIVDFNMFLQSDTSTLSSLPSAHLDYSVRLTMPGNKHVAVGIELPHLYPLLQCPIVSVNSPLLSKANEQLFKSQLDQYISEQQTEEPYVYQLLIWVQDQIVGLQEKADSSVEELVDEPVTSTRDFERLWIYSHHIKSSAKRQKILKEARQLLLSGFSRPGKPGIICVEGDREDVQQFWQSIKAMRWQKITIVKSEVQQFEGNRTQLHHFEGFTEQLFNAQTGGSLNENGVMNMAQFVKYLDEHGCSYMKSELFGIP</sequence>
<dbReference type="RefSeq" id="XP_030388006.1">
    <property type="nucleotide sequence ID" value="XM_030532146.1"/>
</dbReference>
<gene>
    <name evidence="3" type="primary">LOC115634439</name>
</gene>
<dbReference type="SMART" id="SM00591">
    <property type="entry name" value="RWD"/>
    <property type="match status" value="1"/>
</dbReference>
<evidence type="ECO:0000259" key="1">
    <source>
        <dbReference type="PROSITE" id="PS50908"/>
    </source>
</evidence>
<dbReference type="PANTHER" id="PTHR15955">
    <property type="entry name" value="RWD DOMAIN CONTAINING PROTEIN 2"/>
    <property type="match status" value="1"/>
</dbReference>